<feature type="region of interest" description="Disordered" evidence="1">
    <location>
        <begin position="172"/>
        <end position="202"/>
    </location>
</feature>
<organism evidence="2 3">
    <name type="scientific">Ganoderma sinense ZZ0214-1</name>
    <dbReference type="NCBI Taxonomy" id="1077348"/>
    <lineage>
        <taxon>Eukaryota</taxon>
        <taxon>Fungi</taxon>
        <taxon>Dikarya</taxon>
        <taxon>Basidiomycota</taxon>
        <taxon>Agaricomycotina</taxon>
        <taxon>Agaricomycetes</taxon>
        <taxon>Polyporales</taxon>
        <taxon>Polyporaceae</taxon>
        <taxon>Ganoderma</taxon>
    </lineage>
</organism>
<feature type="compositionally biased region" description="Basic residues" evidence="1">
    <location>
        <begin position="137"/>
        <end position="148"/>
    </location>
</feature>
<feature type="region of interest" description="Disordered" evidence="1">
    <location>
        <begin position="137"/>
        <end position="159"/>
    </location>
</feature>
<feature type="region of interest" description="Disordered" evidence="1">
    <location>
        <begin position="779"/>
        <end position="798"/>
    </location>
</feature>
<feature type="compositionally biased region" description="Basic residues" evidence="1">
    <location>
        <begin position="627"/>
        <end position="637"/>
    </location>
</feature>
<feature type="compositionally biased region" description="Low complexity" evidence="1">
    <location>
        <begin position="395"/>
        <end position="404"/>
    </location>
</feature>
<feature type="compositionally biased region" description="Basic and acidic residues" evidence="1">
    <location>
        <begin position="548"/>
        <end position="569"/>
    </location>
</feature>
<evidence type="ECO:0000313" key="3">
    <source>
        <dbReference type="Proteomes" id="UP000230002"/>
    </source>
</evidence>
<feature type="compositionally biased region" description="Low complexity" evidence="1">
    <location>
        <begin position="461"/>
        <end position="485"/>
    </location>
</feature>
<accession>A0A2G8SU60</accession>
<feature type="compositionally biased region" description="Basic and acidic residues" evidence="1">
    <location>
        <begin position="587"/>
        <end position="611"/>
    </location>
</feature>
<feature type="compositionally biased region" description="Low complexity" evidence="1">
    <location>
        <begin position="730"/>
        <end position="739"/>
    </location>
</feature>
<evidence type="ECO:0000256" key="1">
    <source>
        <dbReference type="SAM" id="MobiDB-lite"/>
    </source>
</evidence>
<evidence type="ECO:0000313" key="2">
    <source>
        <dbReference type="EMBL" id="PIL37316.1"/>
    </source>
</evidence>
<feature type="region of interest" description="Disordered" evidence="1">
    <location>
        <begin position="392"/>
        <end position="751"/>
    </location>
</feature>
<feature type="compositionally biased region" description="Polar residues" evidence="1">
    <location>
        <begin position="20"/>
        <end position="31"/>
    </location>
</feature>
<comment type="caution">
    <text evidence="2">The sequence shown here is derived from an EMBL/GenBank/DDBJ whole genome shotgun (WGS) entry which is preliminary data.</text>
</comment>
<feature type="region of interest" description="Disordered" evidence="1">
    <location>
        <begin position="269"/>
        <end position="352"/>
    </location>
</feature>
<dbReference type="OrthoDB" id="3260940at2759"/>
<dbReference type="STRING" id="1077348.A0A2G8SU60"/>
<feature type="compositionally biased region" description="Low complexity" evidence="1">
    <location>
        <begin position="188"/>
        <end position="199"/>
    </location>
</feature>
<feature type="compositionally biased region" description="Low complexity" evidence="1">
    <location>
        <begin position="1"/>
        <end position="19"/>
    </location>
</feature>
<dbReference type="AlphaFoldDB" id="A0A2G8SU60"/>
<dbReference type="EMBL" id="AYKW01000001">
    <property type="protein sequence ID" value="PIL37316.1"/>
    <property type="molecule type" value="Genomic_DNA"/>
</dbReference>
<feature type="compositionally biased region" description="Low complexity" evidence="1">
    <location>
        <begin position="613"/>
        <end position="626"/>
    </location>
</feature>
<feature type="region of interest" description="Disordered" evidence="1">
    <location>
        <begin position="1"/>
        <end position="33"/>
    </location>
</feature>
<feature type="compositionally biased region" description="Low complexity" evidence="1">
    <location>
        <begin position="665"/>
        <end position="674"/>
    </location>
</feature>
<keyword evidence="3" id="KW-1185">Reference proteome</keyword>
<name>A0A2G8SU60_9APHY</name>
<feature type="compositionally biased region" description="Basic and acidic residues" evidence="1">
    <location>
        <begin position="406"/>
        <end position="446"/>
    </location>
</feature>
<dbReference type="Proteomes" id="UP000230002">
    <property type="component" value="Unassembled WGS sequence"/>
</dbReference>
<proteinExistence type="predicted"/>
<sequence>MADADSSLTDSSLAPSSSANTVSGFLTQTGPNAEAVLPSDRAVKSDRRASLGLIDATRMRLSLDLHSLLRTNSKSQRIRTVLSTQAENPEHEHLVYPRYAKVSSHIVDLEVRSMDNVAEERQGRSLGARIVNFLNRSRSRSRSRKRRSRSLDAYPVDPMPATVHTASLRVHARHSSFDQDRDATVAGPSRPTTRIPSRPLSNTTIATNVTAKPRPKKAPEPITVPVAGPAPVATAGLVAQVVPIEHTTSNSSRKGKRINIFGILLPSPRKASFSESSRGRSRPTTPSPAVANTSDQAWNGRDERPLAEKSGSQRSTKSTRKGLPVHSDEPVSGCLRSSESGRGSVLPDLVSSQPRRVPVHVLNSPRRGEIMEDDPDADLISLEGRCSPLCGFGTGTSSKGSYTSMDKGKEKERRRSSRDRSAERTRESRKEKEREREREKEKERITHPRRVGSPLPRARQSASAVAVAAVPMEKSSSGQSGNSRRSGSKEHRGGAPRSGAEAGVAARAKRIKHGSFDFERPVSAGSGAAPAGGGINIRAALRNMGIGETERHSLQRSRSERAGPRRPTDDSLEDGSAPSSSIPSKRGALDKGKKPAMDVHFAEPPSHRTLDRSTSTGHHSQPTSHSSHSHPRSRGHSSHQPTHSNSTSSHGHRRDPVPASPMSTASGEASGESSGHNRDGSWGRSAGKRVGRASHGPFRFEPAVPPIPGSPADTEHKPASRNVPRPTSPSPLSSSTAEPMSRSQHARLAGKGRSLDLGLGLTWAPSKVREEAVLRVGGPRTGISSTTSSAARARSRWRGADEEGRLTAGAASDVAQAFKEALGDAAYGIFKNYVHRFDANAIPLDGPYGLLVHVDRLLDNAPGVDQRRKRVLLERFLRVVQDSEGR</sequence>
<reference evidence="2 3" key="1">
    <citation type="journal article" date="2015" name="Sci. Rep.">
        <title>Chromosome-level genome map provides insights into diverse defense mechanisms in the medicinal fungus Ganoderma sinense.</title>
        <authorList>
            <person name="Zhu Y."/>
            <person name="Xu J."/>
            <person name="Sun C."/>
            <person name="Zhou S."/>
            <person name="Xu H."/>
            <person name="Nelson D.R."/>
            <person name="Qian J."/>
            <person name="Song J."/>
            <person name="Luo H."/>
            <person name="Xiang L."/>
            <person name="Li Y."/>
            <person name="Xu Z."/>
            <person name="Ji A."/>
            <person name="Wang L."/>
            <person name="Lu S."/>
            <person name="Hayward A."/>
            <person name="Sun W."/>
            <person name="Li X."/>
            <person name="Schwartz D.C."/>
            <person name="Wang Y."/>
            <person name="Chen S."/>
        </authorList>
    </citation>
    <scope>NUCLEOTIDE SEQUENCE [LARGE SCALE GENOMIC DNA]</scope>
    <source>
        <strain evidence="2 3">ZZ0214-1</strain>
    </source>
</reference>
<protein>
    <submittedName>
        <fullName evidence="2">Uncharacterized protein</fullName>
    </submittedName>
</protein>
<gene>
    <name evidence="2" type="ORF">GSI_01009</name>
</gene>